<organism evidence="2 3">
    <name type="scientific">Trifolium medium</name>
    <dbReference type="NCBI Taxonomy" id="97028"/>
    <lineage>
        <taxon>Eukaryota</taxon>
        <taxon>Viridiplantae</taxon>
        <taxon>Streptophyta</taxon>
        <taxon>Embryophyta</taxon>
        <taxon>Tracheophyta</taxon>
        <taxon>Spermatophyta</taxon>
        <taxon>Magnoliopsida</taxon>
        <taxon>eudicotyledons</taxon>
        <taxon>Gunneridae</taxon>
        <taxon>Pentapetalae</taxon>
        <taxon>rosids</taxon>
        <taxon>fabids</taxon>
        <taxon>Fabales</taxon>
        <taxon>Fabaceae</taxon>
        <taxon>Papilionoideae</taxon>
        <taxon>50 kb inversion clade</taxon>
        <taxon>NPAAA clade</taxon>
        <taxon>Hologalegina</taxon>
        <taxon>IRL clade</taxon>
        <taxon>Trifolieae</taxon>
        <taxon>Trifolium</taxon>
    </lineage>
</organism>
<feature type="region of interest" description="Disordered" evidence="1">
    <location>
        <begin position="29"/>
        <end position="80"/>
    </location>
</feature>
<name>A0A392SX32_9FABA</name>
<dbReference type="EMBL" id="LXQA010462642">
    <property type="protein sequence ID" value="MCI53408.1"/>
    <property type="molecule type" value="Genomic_DNA"/>
</dbReference>
<evidence type="ECO:0000313" key="3">
    <source>
        <dbReference type="Proteomes" id="UP000265520"/>
    </source>
</evidence>
<dbReference type="AlphaFoldDB" id="A0A392SX32"/>
<dbReference type="Proteomes" id="UP000265520">
    <property type="component" value="Unassembled WGS sequence"/>
</dbReference>
<keyword evidence="3" id="KW-1185">Reference proteome</keyword>
<evidence type="ECO:0000256" key="1">
    <source>
        <dbReference type="SAM" id="MobiDB-lite"/>
    </source>
</evidence>
<feature type="non-terminal residue" evidence="2">
    <location>
        <position position="1"/>
    </location>
</feature>
<accession>A0A392SX32</accession>
<feature type="compositionally biased region" description="Basic and acidic residues" evidence="1">
    <location>
        <begin position="53"/>
        <end position="64"/>
    </location>
</feature>
<evidence type="ECO:0000313" key="2">
    <source>
        <dbReference type="EMBL" id="MCI53408.1"/>
    </source>
</evidence>
<proteinExistence type="predicted"/>
<feature type="compositionally biased region" description="Basic and acidic residues" evidence="1">
    <location>
        <begin position="34"/>
        <end position="46"/>
    </location>
</feature>
<sequence>KPQMLQHLIQHHAEIELFLNSNNNRSFIKNQQKSSKETKLRAGGERDMDEEREGSGRGRERDRAYLQTAAWRRSPSETER</sequence>
<reference evidence="2 3" key="1">
    <citation type="journal article" date="2018" name="Front. Plant Sci.">
        <title>Red Clover (Trifolium pratense) and Zigzag Clover (T. medium) - A Picture of Genomic Similarities and Differences.</title>
        <authorList>
            <person name="Dluhosova J."/>
            <person name="Istvanek J."/>
            <person name="Nedelnik J."/>
            <person name="Repkova J."/>
        </authorList>
    </citation>
    <scope>NUCLEOTIDE SEQUENCE [LARGE SCALE GENOMIC DNA]</scope>
    <source>
        <strain evidence="3">cv. 10/8</strain>
        <tissue evidence="2">Leaf</tissue>
    </source>
</reference>
<protein>
    <submittedName>
        <fullName evidence="2">Uncharacterized protein</fullName>
    </submittedName>
</protein>
<comment type="caution">
    <text evidence="2">The sequence shown here is derived from an EMBL/GenBank/DDBJ whole genome shotgun (WGS) entry which is preliminary data.</text>
</comment>